<name>A0ACA9JUR3_9GLOM</name>
<proteinExistence type="predicted"/>
<feature type="non-terminal residue" evidence="1">
    <location>
        <position position="1"/>
    </location>
</feature>
<accession>A0ACA9JUR3</accession>
<dbReference type="EMBL" id="CAJVPT010000010">
    <property type="protein sequence ID" value="CAG8437422.1"/>
    <property type="molecule type" value="Genomic_DNA"/>
</dbReference>
<comment type="caution">
    <text evidence="1">The sequence shown here is derived from an EMBL/GenBank/DDBJ whole genome shotgun (WGS) entry which is preliminary data.</text>
</comment>
<keyword evidence="2" id="KW-1185">Reference proteome</keyword>
<protein>
    <submittedName>
        <fullName evidence="1">7927_t:CDS:1</fullName>
    </submittedName>
</protein>
<evidence type="ECO:0000313" key="1">
    <source>
        <dbReference type="EMBL" id="CAG8437422.1"/>
    </source>
</evidence>
<reference evidence="1" key="1">
    <citation type="submission" date="2021-06" db="EMBL/GenBank/DDBJ databases">
        <authorList>
            <person name="Kallberg Y."/>
            <person name="Tangrot J."/>
            <person name="Rosling A."/>
        </authorList>
    </citation>
    <scope>NUCLEOTIDE SEQUENCE</scope>
    <source>
        <strain evidence="1">CL356</strain>
    </source>
</reference>
<gene>
    <name evidence="1" type="ORF">ACOLOM_LOCUS9</name>
</gene>
<dbReference type="Proteomes" id="UP000789525">
    <property type="component" value="Unassembled WGS sequence"/>
</dbReference>
<evidence type="ECO:0000313" key="2">
    <source>
        <dbReference type="Proteomes" id="UP000789525"/>
    </source>
</evidence>
<sequence>FQVFRDTKQNLLTIKQILNWTLMKKAYHQKGDKEYLELCPTPFMKWSSKSPVCNKDHSSSQATTATHVTGHTNPYTLNVTYEIDHTSPPKYHASSDSICPAPQLSTSEAITSSFIGTNSTNTEVDNNFTPLQSNSSQFQLISSWADKAIEEAETDLHSPQL</sequence>
<organism evidence="1 2">
    <name type="scientific">Acaulospora colombiana</name>
    <dbReference type="NCBI Taxonomy" id="27376"/>
    <lineage>
        <taxon>Eukaryota</taxon>
        <taxon>Fungi</taxon>
        <taxon>Fungi incertae sedis</taxon>
        <taxon>Mucoromycota</taxon>
        <taxon>Glomeromycotina</taxon>
        <taxon>Glomeromycetes</taxon>
        <taxon>Diversisporales</taxon>
        <taxon>Acaulosporaceae</taxon>
        <taxon>Acaulospora</taxon>
    </lineage>
</organism>